<evidence type="ECO:0000313" key="4">
    <source>
        <dbReference type="EMBL" id="GFA17365.1"/>
    </source>
</evidence>
<reference evidence="4" key="1">
    <citation type="journal article" date="2019" name="Sci. Rep.">
        <title>Draft genome of Tanacetum cinerariifolium, the natural source of mosquito coil.</title>
        <authorList>
            <person name="Yamashiro T."/>
            <person name="Shiraishi A."/>
            <person name="Satake H."/>
            <person name="Nakayama K."/>
        </authorList>
    </citation>
    <scope>NUCLEOTIDE SEQUENCE</scope>
</reference>
<evidence type="ECO:0000259" key="3">
    <source>
        <dbReference type="PROSITE" id="PS50158"/>
    </source>
</evidence>
<organism evidence="4">
    <name type="scientific">Tanacetum cinerariifolium</name>
    <name type="common">Dalmatian daisy</name>
    <name type="synonym">Chrysanthemum cinerariifolium</name>
    <dbReference type="NCBI Taxonomy" id="118510"/>
    <lineage>
        <taxon>Eukaryota</taxon>
        <taxon>Viridiplantae</taxon>
        <taxon>Streptophyta</taxon>
        <taxon>Embryophyta</taxon>
        <taxon>Tracheophyta</taxon>
        <taxon>Spermatophyta</taxon>
        <taxon>Magnoliopsida</taxon>
        <taxon>eudicotyledons</taxon>
        <taxon>Gunneridae</taxon>
        <taxon>Pentapetalae</taxon>
        <taxon>asterids</taxon>
        <taxon>campanulids</taxon>
        <taxon>Asterales</taxon>
        <taxon>Asteraceae</taxon>
        <taxon>Asteroideae</taxon>
        <taxon>Anthemideae</taxon>
        <taxon>Anthemidinae</taxon>
        <taxon>Tanacetum</taxon>
    </lineage>
</organism>
<dbReference type="PANTHER" id="PTHR15503:SF45">
    <property type="entry name" value="RNA-DIRECTED DNA POLYMERASE HOMOLOG"/>
    <property type="match status" value="1"/>
</dbReference>
<feature type="non-terminal residue" evidence="4">
    <location>
        <position position="1"/>
    </location>
</feature>
<accession>A0A699J9J5</accession>
<dbReference type="EMBL" id="BKCJ010380387">
    <property type="protein sequence ID" value="GFA17365.1"/>
    <property type="molecule type" value="Genomic_DNA"/>
</dbReference>
<feature type="non-terminal residue" evidence="4">
    <location>
        <position position="262"/>
    </location>
</feature>
<name>A0A699J9J5_TANCI</name>
<feature type="domain" description="CCHC-type" evidence="3">
    <location>
        <begin position="119"/>
        <end position="134"/>
    </location>
</feature>
<dbReference type="InterPro" id="IPR032567">
    <property type="entry name" value="RTL1-rel"/>
</dbReference>
<dbReference type="AlphaFoldDB" id="A0A699J9J5"/>
<sequence length="262" mass="29108">VANAARNYEILHERDDDDTERPDKRQKSDDRHQSILQQSSHRNHGHHNDRHGSDRRGGGDNHRNSNNNYSGNNNRETGVSSPTDLPILSRGPSEGYSYPVCTTCGRRHPGECHRAAGTCFKCGQAGHLQNYCKKNTTASTSGQADKKPGASGRVFAIIKDHATKTSEHHATIDCRSYRVIFGDIHAPEFIYHGSLPGKSMQIIFALQACTLLSHGCEDVFQDELPGIPPVREVEFNIELIPGTEPISKAPYRMAMIELKELK</sequence>
<evidence type="ECO:0000256" key="1">
    <source>
        <dbReference type="PROSITE-ProRule" id="PRU00047"/>
    </source>
</evidence>
<dbReference type="PANTHER" id="PTHR15503">
    <property type="entry name" value="LDOC1 RELATED"/>
    <property type="match status" value="1"/>
</dbReference>
<proteinExistence type="predicted"/>
<protein>
    <recommendedName>
        <fullName evidence="3">CCHC-type domain-containing protein</fullName>
    </recommendedName>
</protein>
<dbReference type="GO" id="GO:0008270">
    <property type="term" value="F:zinc ion binding"/>
    <property type="evidence" value="ECO:0007669"/>
    <property type="project" value="UniProtKB-KW"/>
</dbReference>
<keyword evidence="1" id="KW-0479">Metal-binding</keyword>
<keyword evidence="1" id="KW-0862">Zinc</keyword>
<dbReference type="PROSITE" id="PS50158">
    <property type="entry name" value="ZF_CCHC"/>
    <property type="match status" value="1"/>
</dbReference>
<dbReference type="SMART" id="SM00343">
    <property type="entry name" value="ZnF_C2HC"/>
    <property type="match status" value="1"/>
</dbReference>
<dbReference type="GO" id="GO:0003676">
    <property type="term" value="F:nucleic acid binding"/>
    <property type="evidence" value="ECO:0007669"/>
    <property type="project" value="InterPro"/>
</dbReference>
<feature type="region of interest" description="Disordered" evidence="2">
    <location>
        <begin position="1"/>
        <end position="92"/>
    </location>
</feature>
<evidence type="ECO:0000256" key="2">
    <source>
        <dbReference type="SAM" id="MobiDB-lite"/>
    </source>
</evidence>
<keyword evidence="1" id="KW-0863">Zinc-finger</keyword>
<comment type="caution">
    <text evidence="4">The sequence shown here is derived from an EMBL/GenBank/DDBJ whole genome shotgun (WGS) entry which is preliminary data.</text>
</comment>
<feature type="compositionally biased region" description="Basic and acidic residues" evidence="2">
    <location>
        <begin position="50"/>
        <end position="63"/>
    </location>
</feature>
<dbReference type="InterPro" id="IPR001878">
    <property type="entry name" value="Znf_CCHC"/>
</dbReference>
<feature type="compositionally biased region" description="Basic and acidic residues" evidence="2">
    <location>
        <begin position="21"/>
        <end position="33"/>
    </location>
</feature>
<feature type="compositionally biased region" description="Low complexity" evidence="2">
    <location>
        <begin position="64"/>
        <end position="75"/>
    </location>
</feature>
<gene>
    <name evidence="4" type="ORF">Tci_589337</name>
</gene>